<protein>
    <submittedName>
        <fullName evidence="2">Uncharacterized protein</fullName>
    </submittedName>
</protein>
<organism evidence="2 3">
    <name type="scientific">Jimgerdemannia flammicorona</name>
    <dbReference type="NCBI Taxonomy" id="994334"/>
    <lineage>
        <taxon>Eukaryota</taxon>
        <taxon>Fungi</taxon>
        <taxon>Fungi incertae sedis</taxon>
        <taxon>Mucoromycota</taxon>
        <taxon>Mucoromycotina</taxon>
        <taxon>Endogonomycetes</taxon>
        <taxon>Endogonales</taxon>
        <taxon>Endogonaceae</taxon>
        <taxon>Jimgerdemannia</taxon>
    </lineage>
</organism>
<keyword evidence="3" id="KW-1185">Reference proteome</keyword>
<evidence type="ECO:0000313" key="3">
    <source>
        <dbReference type="Proteomes" id="UP000268093"/>
    </source>
</evidence>
<proteinExistence type="predicted"/>
<feature type="region of interest" description="Disordered" evidence="1">
    <location>
        <begin position="24"/>
        <end position="63"/>
    </location>
</feature>
<feature type="compositionally biased region" description="Polar residues" evidence="1">
    <location>
        <begin position="24"/>
        <end position="59"/>
    </location>
</feature>
<comment type="caution">
    <text evidence="2">The sequence shown here is derived from an EMBL/GenBank/DDBJ whole genome shotgun (WGS) entry which is preliminary data.</text>
</comment>
<gene>
    <name evidence="2" type="ORF">BC936DRAFT_150082</name>
</gene>
<dbReference type="Proteomes" id="UP000268093">
    <property type="component" value="Unassembled WGS sequence"/>
</dbReference>
<dbReference type="Gene3D" id="1.20.5.1700">
    <property type="match status" value="1"/>
</dbReference>
<dbReference type="AlphaFoldDB" id="A0A433CZJ3"/>
<sequence>MRCASLLSLWQYFRRILKKFISPRQASRDTTAPTSDHGHQTNSVVYPRENNTQSDNSKATTERIHSELETLREELERKNKELEQLKRQIAELKYELQRQRDDKDKYINEIEDRKNQGTTMVRKIIDLEKQVQLERSLYRDGSVSNSGVFAMNGANPVTFKDIRMKISQTTVKIIESMIKQKTLRYENIYRWYNERGNSFSDTQPSKSVLKRVVRHGISSQLATIWNTVLLNDPISLRPADKVFATHDTIFDEIQALDSKLSKSSKIAMLVVRVGSEFSSLLLNKIPEPMNVEDKFQADVNYDPFSDLPDKAHTIRENLLSFLDAKTDSVIETLSRFGNEKSVRQSRSSIRLLVYLCIHAQLQMEVMGNGEMVMFFAGSASDQSIRNTERAEGIKELGAIKFRDDLYNNVDSLSSAEEDLTIFMTISPGVANIKWEGDRITIKKVVDMCDVLCF</sequence>
<evidence type="ECO:0000313" key="2">
    <source>
        <dbReference type="EMBL" id="RUP44007.1"/>
    </source>
</evidence>
<evidence type="ECO:0000256" key="1">
    <source>
        <dbReference type="SAM" id="MobiDB-lite"/>
    </source>
</evidence>
<accession>A0A433CZJ3</accession>
<dbReference type="EMBL" id="RBNI01009811">
    <property type="protein sequence ID" value="RUP44007.1"/>
    <property type="molecule type" value="Genomic_DNA"/>
</dbReference>
<name>A0A433CZJ3_9FUNG</name>
<reference evidence="2 3" key="1">
    <citation type="journal article" date="2018" name="New Phytol.">
        <title>Phylogenomics of Endogonaceae and evolution of mycorrhizas within Mucoromycota.</title>
        <authorList>
            <person name="Chang Y."/>
            <person name="Desiro A."/>
            <person name="Na H."/>
            <person name="Sandor L."/>
            <person name="Lipzen A."/>
            <person name="Clum A."/>
            <person name="Barry K."/>
            <person name="Grigoriev I.V."/>
            <person name="Martin F.M."/>
            <person name="Stajich J.E."/>
            <person name="Smith M.E."/>
            <person name="Bonito G."/>
            <person name="Spatafora J.W."/>
        </authorList>
    </citation>
    <scope>NUCLEOTIDE SEQUENCE [LARGE SCALE GENOMIC DNA]</scope>
    <source>
        <strain evidence="2 3">GMNB39</strain>
    </source>
</reference>